<feature type="domain" description="NAD-dependent epimerase/dehydratase" evidence="1">
    <location>
        <begin position="1"/>
        <end position="216"/>
    </location>
</feature>
<dbReference type="PANTHER" id="PTHR43245:SF51">
    <property type="entry name" value="SHORT CHAIN DEHYDROGENASE_REDUCTASE FAMILY 42E, MEMBER 2"/>
    <property type="match status" value="1"/>
</dbReference>
<evidence type="ECO:0000259" key="1">
    <source>
        <dbReference type="Pfam" id="PF01370"/>
    </source>
</evidence>
<proteinExistence type="predicted"/>
<evidence type="ECO:0000313" key="3">
    <source>
        <dbReference type="Proteomes" id="UP000595374"/>
    </source>
</evidence>
<protein>
    <submittedName>
        <fullName evidence="2">NAD(P)-dependent oxidoreductase</fullName>
    </submittedName>
</protein>
<dbReference type="InterPro" id="IPR036291">
    <property type="entry name" value="NAD(P)-bd_dom_sf"/>
</dbReference>
<dbReference type="InterPro" id="IPR050177">
    <property type="entry name" value="Lipid_A_modif_metabolic_enz"/>
</dbReference>
<evidence type="ECO:0000313" key="2">
    <source>
        <dbReference type="EMBL" id="QQB15953.1"/>
    </source>
</evidence>
<dbReference type="PANTHER" id="PTHR43245">
    <property type="entry name" value="BIFUNCTIONAL POLYMYXIN RESISTANCE PROTEIN ARNA"/>
    <property type="match status" value="1"/>
</dbReference>
<accession>A0A7T4DKH1</accession>
<dbReference type="Pfam" id="PF01370">
    <property type="entry name" value="Epimerase"/>
    <property type="match status" value="1"/>
</dbReference>
<sequence length="316" mass="34363">MTGASGFIGGAIARALAARDETVYALCRRDPEIPGVNFHEWDIRQPAPTAVQSLAKSVTAVFHCAGLTDVTAAYDDFYDVRVTGTRHVLDVFADARIVHISSTTVYSPTQPHTDLWEEAGPQDPSEYHDDYAKTHVLAEQLLARIRPDAAVLRPAAVYGPGETMLMPSLSHFAKKGVLTLPGGGRQKMTLTAIDNLVRAALACLDVPSASGPFNIGDPTPYRLKDAVATHFARMGYPPVVIEAIAKDKALVAAKVGLKVKSLFKRGDSARLFLVEYLQFDRTYNLSRQQRVLGISTTQFLTPSRFQQGPDAPDRSA</sequence>
<name>A0A7T4DKH1_9MICO</name>
<dbReference type="EMBL" id="CP065989">
    <property type="protein sequence ID" value="QQB15953.1"/>
    <property type="molecule type" value="Genomic_DNA"/>
</dbReference>
<dbReference type="Proteomes" id="UP000595374">
    <property type="component" value="Chromosome"/>
</dbReference>
<dbReference type="InterPro" id="IPR001509">
    <property type="entry name" value="Epimerase_deHydtase"/>
</dbReference>
<organism evidence="2 3">
    <name type="scientific">Brevibacterium casei</name>
    <dbReference type="NCBI Taxonomy" id="33889"/>
    <lineage>
        <taxon>Bacteria</taxon>
        <taxon>Bacillati</taxon>
        <taxon>Actinomycetota</taxon>
        <taxon>Actinomycetes</taxon>
        <taxon>Micrococcales</taxon>
        <taxon>Brevibacteriaceae</taxon>
        <taxon>Brevibacterium</taxon>
    </lineage>
</organism>
<gene>
    <name evidence="2" type="ORF">I6H47_02255</name>
</gene>
<dbReference type="AlphaFoldDB" id="A0A7T4DKH1"/>
<reference evidence="2 3" key="1">
    <citation type="submission" date="2020-12" db="EMBL/GenBank/DDBJ databases">
        <title>FDA dAtabase for Regulatory Grade micrObial Sequences (FDA-ARGOS): Supporting development and validation of Infectious Disease Dx tests.</title>
        <authorList>
            <person name="Sproer C."/>
            <person name="Gronow S."/>
            <person name="Severitt S."/>
            <person name="Schroder I."/>
            <person name="Tallon L."/>
            <person name="Sadzewicz L."/>
            <person name="Zhao X."/>
            <person name="Boylan J."/>
            <person name="Ott S."/>
            <person name="Bowen H."/>
            <person name="Vavikolanu K."/>
            <person name="Mehta A."/>
            <person name="Aluvathingal J."/>
            <person name="Nadendla S."/>
            <person name="Lowell S."/>
            <person name="Myers T."/>
            <person name="Yan Y."/>
            <person name="Sichtig H."/>
        </authorList>
    </citation>
    <scope>NUCLEOTIDE SEQUENCE [LARGE SCALE GENOMIC DNA]</scope>
    <source>
        <strain evidence="2 3">FDAARGOS_990</strain>
    </source>
</reference>
<dbReference type="Gene3D" id="3.40.50.720">
    <property type="entry name" value="NAD(P)-binding Rossmann-like Domain"/>
    <property type="match status" value="1"/>
</dbReference>
<dbReference type="SUPFAM" id="SSF51735">
    <property type="entry name" value="NAD(P)-binding Rossmann-fold domains"/>
    <property type="match status" value="1"/>
</dbReference>